<reference evidence="2 3" key="1">
    <citation type="submission" date="2017-06" db="EMBL/GenBank/DDBJ databases">
        <authorList>
            <person name="Kim H.J."/>
            <person name="Triplett B.A."/>
        </authorList>
    </citation>
    <scope>NUCLEOTIDE SEQUENCE [LARGE SCALE GENOMIC DNA]</scope>
    <source>
        <strain evidence="2">FRACA_ARgP5</strain>
    </source>
</reference>
<evidence type="ECO:0000313" key="2">
    <source>
        <dbReference type="EMBL" id="SNQ45244.1"/>
    </source>
</evidence>
<dbReference type="Proteomes" id="UP000234331">
    <property type="component" value="Unassembled WGS sequence"/>
</dbReference>
<protein>
    <submittedName>
        <fullName evidence="2">Uncharacterized protein</fullName>
    </submittedName>
</protein>
<feature type="region of interest" description="Disordered" evidence="1">
    <location>
        <begin position="27"/>
        <end position="61"/>
    </location>
</feature>
<evidence type="ECO:0000313" key="3">
    <source>
        <dbReference type="Proteomes" id="UP000234331"/>
    </source>
</evidence>
<organism evidence="2 3">
    <name type="scientific">Frankia canadensis</name>
    <dbReference type="NCBI Taxonomy" id="1836972"/>
    <lineage>
        <taxon>Bacteria</taxon>
        <taxon>Bacillati</taxon>
        <taxon>Actinomycetota</taxon>
        <taxon>Actinomycetes</taxon>
        <taxon>Frankiales</taxon>
        <taxon>Frankiaceae</taxon>
        <taxon>Frankia</taxon>
    </lineage>
</organism>
<name>A0A2I2KHW0_9ACTN</name>
<accession>A0A2I2KHW0</accession>
<sequence>MAPTVDTLDEDLAGARHLCWQAAGAGGGILEQGIGPPDRDGGAQSGRRRGQAPGRLTMGDYTSDSRLHACRRCPRRSNPMHRPRRP</sequence>
<dbReference type="AlphaFoldDB" id="A0A2I2KHW0"/>
<evidence type="ECO:0000256" key="1">
    <source>
        <dbReference type="SAM" id="MobiDB-lite"/>
    </source>
</evidence>
<keyword evidence="3" id="KW-1185">Reference proteome</keyword>
<proteinExistence type="predicted"/>
<dbReference type="EMBL" id="FZMO01000001">
    <property type="protein sequence ID" value="SNQ45244.1"/>
    <property type="molecule type" value="Genomic_DNA"/>
</dbReference>
<gene>
    <name evidence="2" type="ORF">FRACA_10003</name>
</gene>